<feature type="non-terminal residue" evidence="1">
    <location>
        <position position="1"/>
    </location>
</feature>
<accession>A0ACA9MHC2</accession>
<evidence type="ECO:0000313" key="2">
    <source>
        <dbReference type="Proteomes" id="UP000789860"/>
    </source>
</evidence>
<dbReference type="Proteomes" id="UP000789860">
    <property type="component" value="Unassembled WGS sequence"/>
</dbReference>
<organism evidence="1 2">
    <name type="scientific">Scutellospora calospora</name>
    <dbReference type="NCBI Taxonomy" id="85575"/>
    <lineage>
        <taxon>Eukaryota</taxon>
        <taxon>Fungi</taxon>
        <taxon>Fungi incertae sedis</taxon>
        <taxon>Mucoromycota</taxon>
        <taxon>Glomeromycotina</taxon>
        <taxon>Glomeromycetes</taxon>
        <taxon>Diversisporales</taxon>
        <taxon>Gigasporaceae</taxon>
        <taxon>Scutellospora</taxon>
    </lineage>
</organism>
<feature type="non-terminal residue" evidence="1">
    <location>
        <position position="229"/>
    </location>
</feature>
<evidence type="ECO:0000313" key="1">
    <source>
        <dbReference type="EMBL" id="CAG8588817.1"/>
    </source>
</evidence>
<proteinExistence type="predicted"/>
<protein>
    <submittedName>
        <fullName evidence="1">11581_t:CDS:1</fullName>
    </submittedName>
</protein>
<name>A0ACA9MHC2_9GLOM</name>
<dbReference type="EMBL" id="CAJVPM010012508">
    <property type="protein sequence ID" value="CAG8588817.1"/>
    <property type="molecule type" value="Genomic_DNA"/>
</dbReference>
<gene>
    <name evidence="1" type="ORF">SCALOS_LOCUS6500</name>
</gene>
<reference evidence="1" key="1">
    <citation type="submission" date="2021-06" db="EMBL/GenBank/DDBJ databases">
        <authorList>
            <person name="Kallberg Y."/>
            <person name="Tangrot J."/>
            <person name="Rosling A."/>
        </authorList>
    </citation>
    <scope>NUCLEOTIDE SEQUENCE</scope>
    <source>
        <strain evidence="1">AU212A</strain>
    </source>
</reference>
<keyword evidence="2" id="KW-1185">Reference proteome</keyword>
<comment type="caution">
    <text evidence="1">The sequence shown here is derived from an EMBL/GenBank/DDBJ whole genome shotgun (WGS) entry which is preliminary data.</text>
</comment>
<sequence length="229" mass="26903">SEISQRLKAQHLRYSASSSSKQNSISYQDKTILIHKNMANRFEFYDKKRKWYGVKEDFCRTIIEAYKRINDESEAIAKKTNGRIDMHKSGNYTLTTIKFFKETTLAPQKNLATTGTLIFAKRYEEKANQYDVNSMYIFEMIKKDVLWPIVSATIERNSSKKSLQCIRYLQYNSHRIYIHYDLEYTKENGLKENILYNIKKESRIARKSTSMNKTLLATGKVELKTGIEI</sequence>